<dbReference type="HOGENOM" id="CLU_1155196_0_0_5"/>
<feature type="transmembrane region" description="Helical" evidence="1">
    <location>
        <begin position="12"/>
        <end position="31"/>
    </location>
</feature>
<keyword evidence="1" id="KW-0472">Membrane</keyword>
<dbReference type="KEGG" id="hni:W911_02865"/>
<name>V5SII0_9HYPH</name>
<keyword evidence="1" id="KW-1133">Transmembrane helix</keyword>
<dbReference type="PATRIC" id="fig|1029756.8.peg.604"/>
<dbReference type="EMBL" id="CP006912">
    <property type="protein sequence ID" value="AHB49870.1"/>
    <property type="molecule type" value="Genomic_DNA"/>
</dbReference>
<evidence type="ECO:0000313" key="3">
    <source>
        <dbReference type="Proteomes" id="UP000018542"/>
    </source>
</evidence>
<organism evidence="2 3">
    <name type="scientific">Hyphomicrobium nitrativorans NL23</name>
    <dbReference type="NCBI Taxonomy" id="1029756"/>
    <lineage>
        <taxon>Bacteria</taxon>
        <taxon>Pseudomonadati</taxon>
        <taxon>Pseudomonadota</taxon>
        <taxon>Alphaproteobacteria</taxon>
        <taxon>Hyphomicrobiales</taxon>
        <taxon>Hyphomicrobiaceae</taxon>
        <taxon>Hyphomicrobium</taxon>
    </lineage>
</organism>
<dbReference type="RefSeq" id="WP_023785996.1">
    <property type="nucleotide sequence ID" value="NC_022997.1"/>
</dbReference>
<protein>
    <submittedName>
        <fullName evidence="2">Uncharacterized protein</fullName>
    </submittedName>
</protein>
<proteinExistence type="predicted"/>
<feature type="transmembrane region" description="Helical" evidence="1">
    <location>
        <begin position="51"/>
        <end position="69"/>
    </location>
</feature>
<accession>V5SII0</accession>
<keyword evidence="1" id="KW-0812">Transmembrane</keyword>
<dbReference type="AlphaFoldDB" id="V5SII0"/>
<evidence type="ECO:0000256" key="1">
    <source>
        <dbReference type="SAM" id="Phobius"/>
    </source>
</evidence>
<evidence type="ECO:0000313" key="2">
    <source>
        <dbReference type="EMBL" id="AHB49870.1"/>
    </source>
</evidence>
<sequence>MLKVAVDYVLKPIIGVIVGQIFLALCRWKGWQPEQVLGELLMTSPSPEAVQVIYWALSLLMAIGVWAFLSRWPKIRLWLFGTKKPTSGPAQNQHADGPDMTIRDLFFYLDTDVMDEPRWLAVGQVVRDHMALGRLRCWGRPVRDDEWVEDLVGNPVRPAPDKISKTYWQRAQFTYLFLSDDPIAGAAPHTSPDLNSGLPVYRDLKVSKAQAMSLDWSDIPKFRAKNEVYFADRRDREGEE</sequence>
<keyword evidence="3" id="KW-1185">Reference proteome</keyword>
<reference evidence="2 3" key="1">
    <citation type="journal article" date="2014" name="Genome Announc.">
        <title>Complete Genome Sequence of Hyphomicrobium nitrativorans Strain NL23, a Denitrifying Bacterium Isolated from Biofilm of a Methanol-Fed Denitrification System Treating Seawater at the Montreal Biodome.</title>
        <authorList>
            <person name="Martineau C."/>
            <person name="Villeneuve C."/>
            <person name="Mauffrey F."/>
            <person name="Villemur R."/>
        </authorList>
    </citation>
    <scope>NUCLEOTIDE SEQUENCE [LARGE SCALE GENOMIC DNA]</scope>
    <source>
        <strain evidence="2">NL23</strain>
    </source>
</reference>
<dbReference type="Proteomes" id="UP000018542">
    <property type="component" value="Chromosome"/>
</dbReference>
<gene>
    <name evidence="2" type="ORF">W911_02865</name>
</gene>